<feature type="compositionally biased region" description="Low complexity" evidence="1">
    <location>
        <begin position="91"/>
        <end position="103"/>
    </location>
</feature>
<dbReference type="Proteomes" id="UP001189429">
    <property type="component" value="Unassembled WGS sequence"/>
</dbReference>
<sequence>MFQGIVGTRSAREMSRLPGLLRIACLPSLYPPPCPPLLLLLILLLLLLPPSRCSLSSLPPPTRLPSQEPRLRNAFSLDTLVAQSTLTATARAAPAAPRGAAARQLRSASTEPALRRADAE</sequence>
<gene>
    <name evidence="2" type="ORF">PCOR1329_LOCUS14952</name>
</gene>
<accession>A0ABN9QZL3</accession>
<reference evidence="2" key="1">
    <citation type="submission" date="2023-10" db="EMBL/GenBank/DDBJ databases">
        <authorList>
            <person name="Chen Y."/>
            <person name="Shah S."/>
            <person name="Dougan E. K."/>
            <person name="Thang M."/>
            <person name="Chan C."/>
        </authorList>
    </citation>
    <scope>NUCLEOTIDE SEQUENCE [LARGE SCALE GENOMIC DNA]</scope>
</reference>
<evidence type="ECO:0000256" key="1">
    <source>
        <dbReference type="SAM" id="MobiDB-lite"/>
    </source>
</evidence>
<organism evidence="2 3">
    <name type="scientific">Prorocentrum cordatum</name>
    <dbReference type="NCBI Taxonomy" id="2364126"/>
    <lineage>
        <taxon>Eukaryota</taxon>
        <taxon>Sar</taxon>
        <taxon>Alveolata</taxon>
        <taxon>Dinophyceae</taxon>
        <taxon>Prorocentrales</taxon>
        <taxon>Prorocentraceae</taxon>
        <taxon>Prorocentrum</taxon>
    </lineage>
</organism>
<feature type="non-terminal residue" evidence="2">
    <location>
        <position position="120"/>
    </location>
</feature>
<comment type="caution">
    <text evidence="2">The sequence shown here is derived from an EMBL/GenBank/DDBJ whole genome shotgun (WGS) entry which is preliminary data.</text>
</comment>
<dbReference type="EMBL" id="CAUYUJ010004488">
    <property type="protein sequence ID" value="CAK0809814.1"/>
    <property type="molecule type" value="Genomic_DNA"/>
</dbReference>
<name>A0ABN9QZL3_9DINO</name>
<evidence type="ECO:0000313" key="3">
    <source>
        <dbReference type="Proteomes" id="UP001189429"/>
    </source>
</evidence>
<keyword evidence="3" id="KW-1185">Reference proteome</keyword>
<proteinExistence type="predicted"/>
<feature type="region of interest" description="Disordered" evidence="1">
    <location>
        <begin position="91"/>
        <end position="120"/>
    </location>
</feature>
<protein>
    <submittedName>
        <fullName evidence="2">Uncharacterized protein</fullName>
    </submittedName>
</protein>
<evidence type="ECO:0000313" key="2">
    <source>
        <dbReference type="EMBL" id="CAK0809814.1"/>
    </source>
</evidence>